<sequence length="117" mass="13642">MGWEATPRVLKVSWSKPMKHGSILQDLERVEYIQAYLGDVLNAIKNGSDTRGYFEWSMIYLYKLLSGYMNSYGMYYVNFSDPGLKRSPKLSASWYYGFLNGTVDVDPQYITRLQRLK</sequence>
<dbReference type="EMBL" id="OU466859">
    <property type="protein sequence ID" value="CAH2052187.1"/>
    <property type="molecule type" value="Genomic_DNA"/>
</dbReference>
<gene>
    <name evidence="3" type="ORF">TAV2_LOCUS10484</name>
</gene>
<dbReference type="InterPro" id="IPR001360">
    <property type="entry name" value="Glyco_hydro_1"/>
</dbReference>
<evidence type="ECO:0000313" key="3">
    <source>
        <dbReference type="EMBL" id="CAH2052187.1"/>
    </source>
</evidence>
<dbReference type="GO" id="GO:0008422">
    <property type="term" value="F:beta-glucosidase activity"/>
    <property type="evidence" value="ECO:0007669"/>
    <property type="project" value="TreeGrafter"/>
</dbReference>
<organism evidence="3 4">
    <name type="scientific">Thlaspi arvense</name>
    <name type="common">Field penny-cress</name>
    <dbReference type="NCBI Taxonomy" id="13288"/>
    <lineage>
        <taxon>Eukaryota</taxon>
        <taxon>Viridiplantae</taxon>
        <taxon>Streptophyta</taxon>
        <taxon>Embryophyta</taxon>
        <taxon>Tracheophyta</taxon>
        <taxon>Spermatophyta</taxon>
        <taxon>Magnoliopsida</taxon>
        <taxon>eudicotyledons</taxon>
        <taxon>Gunneridae</taxon>
        <taxon>Pentapetalae</taxon>
        <taxon>rosids</taxon>
        <taxon>malvids</taxon>
        <taxon>Brassicales</taxon>
        <taxon>Brassicaceae</taxon>
        <taxon>Thlaspideae</taxon>
        <taxon>Thlaspi</taxon>
    </lineage>
</organism>
<keyword evidence="4" id="KW-1185">Reference proteome</keyword>
<dbReference type="Pfam" id="PF00232">
    <property type="entry name" value="Glyco_hydro_1"/>
    <property type="match status" value="1"/>
</dbReference>
<evidence type="ECO:0000256" key="2">
    <source>
        <dbReference type="RuleBase" id="RU003690"/>
    </source>
</evidence>
<evidence type="ECO:0008006" key="5">
    <source>
        <dbReference type="Google" id="ProtNLM"/>
    </source>
</evidence>
<dbReference type="PRINTS" id="PR00131">
    <property type="entry name" value="GLHYDRLASE1"/>
</dbReference>
<name>A0AAU9RWZ0_THLAR</name>
<dbReference type="PANTHER" id="PTHR10353">
    <property type="entry name" value="GLYCOSYL HYDROLASE"/>
    <property type="match status" value="1"/>
</dbReference>
<dbReference type="SUPFAM" id="SSF51445">
    <property type="entry name" value="(Trans)glycosidases"/>
    <property type="match status" value="1"/>
</dbReference>
<reference evidence="3 4" key="1">
    <citation type="submission" date="2022-03" db="EMBL/GenBank/DDBJ databases">
        <authorList>
            <person name="Nunn A."/>
            <person name="Chopra R."/>
            <person name="Nunn A."/>
            <person name="Contreras Garrido A."/>
        </authorList>
    </citation>
    <scope>NUCLEOTIDE SEQUENCE [LARGE SCALE GENOMIC DNA]</scope>
</reference>
<dbReference type="AlphaFoldDB" id="A0AAU9RWZ0"/>
<protein>
    <recommendedName>
        <fullName evidence="5">Beta-glucosidase</fullName>
    </recommendedName>
</protein>
<evidence type="ECO:0000313" key="4">
    <source>
        <dbReference type="Proteomes" id="UP000836841"/>
    </source>
</evidence>
<dbReference type="InterPro" id="IPR017853">
    <property type="entry name" value="GH"/>
</dbReference>
<comment type="similarity">
    <text evidence="1 2">Belongs to the glycosyl hydrolase 1 family.</text>
</comment>
<dbReference type="Gene3D" id="3.20.20.80">
    <property type="entry name" value="Glycosidases"/>
    <property type="match status" value="1"/>
</dbReference>
<dbReference type="Proteomes" id="UP000836841">
    <property type="component" value="Chromosome 3"/>
</dbReference>
<dbReference type="PANTHER" id="PTHR10353:SF211">
    <property type="entry name" value="BETA-GLUCOSIDASE 10-RELATED"/>
    <property type="match status" value="1"/>
</dbReference>
<accession>A0AAU9RWZ0</accession>
<evidence type="ECO:0000256" key="1">
    <source>
        <dbReference type="ARBA" id="ARBA00010838"/>
    </source>
</evidence>
<proteinExistence type="inferred from homology"/>
<dbReference type="GO" id="GO:0005975">
    <property type="term" value="P:carbohydrate metabolic process"/>
    <property type="evidence" value="ECO:0007669"/>
    <property type="project" value="InterPro"/>
</dbReference>